<evidence type="ECO:0000256" key="7">
    <source>
        <dbReference type="SAM" id="SignalP"/>
    </source>
</evidence>
<dbReference type="InParanoid" id="A0A1D3D566"/>
<dbReference type="Pfam" id="PF01569">
    <property type="entry name" value="PAP2"/>
    <property type="match status" value="1"/>
</dbReference>
<feature type="transmembrane region" description="Helical" evidence="6">
    <location>
        <begin position="125"/>
        <end position="142"/>
    </location>
</feature>
<comment type="subcellular location">
    <subcellularLocation>
        <location evidence="1">Membrane</location>
        <topology evidence="1">Multi-pass membrane protein</topology>
    </subcellularLocation>
</comment>
<feature type="signal peptide" evidence="7">
    <location>
        <begin position="1"/>
        <end position="17"/>
    </location>
</feature>
<evidence type="ECO:0000259" key="8">
    <source>
        <dbReference type="SMART" id="SM00014"/>
    </source>
</evidence>
<dbReference type="EMBL" id="JROU02000677">
    <property type="protein sequence ID" value="OEH78588.1"/>
    <property type="molecule type" value="Genomic_DNA"/>
</dbReference>
<feature type="domain" description="Phosphatidic acid phosphatase type 2/haloperoxidase" evidence="8">
    <location>
        <begin position="46"/>
        <end position="221"/>
    </location>
</feature>
<reference evidence="9 10" key="1">
    <citation type="journal article" date="2016" name="BMC Genomics">
        <title>Comparative genomics reveals Cyclospora cayetanensis possesses coccidia-like metabolism and invasion components but unique surface antigens.</title>
        <authorList>
            <person name="Liu S."/>
            <person name="Wang L."/>
            <person name="Zheng H."/>
            <person name="Xu Z."/>
            <person name="Roellig D.M."/>
            <person name="Li N."/>
            <person name="Frace M.A."/>
            <person name="Tang K."/>
            <person name="Arrowood M.J."/>
            <person name="Moss D.M."/>
            <person name="Zhang L."/>
            <person name="Feng Y."/>
            <person name="Xiao L."/>
        </authorList>
    </citation>
    <scope>NUCLEOTIDE SEQUENCE [LARGE SCALE GENOMIC DNA]</scope>
    <source>
        <strain evidence="9 10">CHN_HEN01</strain>
    </source>
</reference>
<dbReference type="GO" id="GO:0046839">
    <property type="term" value="P:phospholipid dephosphorylation"/>
    <property type="evidence" value="ECO:0007669"/>
    <property type="project" value="TreeGrafter"/>
</dbReference>
<dbReference type="SMART" id="SM00014">
    <property type="entry name" value="acidPPc"/>
    <property type="match status" value="1"/>
</dbReference>
<dbReference type="InterPro" id="IPR043216">
    <property type="entry name" value="PAP-like"/>
</dbReference>
<sequence length="236" mass="26182">MAAPIVIILLVEALIAAIRRTQEQDKKKHKVVLLSWSVPRTVVELYKYIGALVFSMSCVFFTTNALKKVVGSLRPHFIDVCNPDWSKVACKDSNGHQLYVGNFHCTGNVDQILEARRSFPSGHSSLAFGGMLFGVLYLQARLKWQEHKTAPMRELSHQQGAKGRLTEQLYWLVQAAVPLLQVMMLLLGLYVAATRVVEHFHHGRDVAAGMAIGAACAVFGSFFVIDMSGRQDGGHF</sequence>
<dbReference type="Gene3D" id="1.20.144.10">
    <property type="entry name" value="Phosphatidic acid phosphatase type 2/haloperoxidase"/>
    <property type="match status" value="1"/>
</dbReference>
<feature type="transmembrane region" description="Helical" evidence="6">
    <location>
        <begin position="205"/>
        <end position="225"/>
    </location>
</feature>
<keyword evidence="7" id="KW-0732">Signal</keyword>
<keyword evidence="5 6" id="KW-0472">Membrane</keyword>
<dbReference type="VEuPathDB" id="ToxoDB:cyc_08522"/>
<keyword evidence="4 6" id="KW-1133">Transmembrane helix</keyword>
<organism evidence="9 10">
    <name type="scientific">Cyclospora cayetanensis</name>
    <dbReference type="NCBI Taxonomy" id="88456"/>
    <lineage>
        <taxon>Eukaryota</taxon>
        <taxon>Sar</taxon>
        <taxon>Alveolata</taxon>
        <taxon>Apicomplexa</taxon>
        <taxon>Conoidasida</taxon>
        <taxon>Coccidia</taxon>
        <taxon>Eucoccidiorida</taxon>
        <taxon>Eimeriorina</taxon>
        <taxon>Eimeriidae</taxon>
        <taxon>Cyclospora</taxon>
    </lineage>
</organism>
<dbReference type="AlphaFoldDB" id="A0A1D3D566"/>
<dbReference type="GO" id="GO:0007165">
    <property type="term" value="P:signal transduction"/>
    <property type="evidence" value="ECO:0007669"/>
    <property type="project" value="TreeGrafter"/>
</dbReference>
<dbReference type="GO" id="GO:0008195">
    <property type="term" value="F:phosphatidate phosphatase activity"/>
    <property type="evidence" value="ECO:0007669"/>
    <property type="project" value="TreeGrafter"/>
</dbReference>
<dbReference type="PANTHER" id="PTHR10165:SF174">
    <property type="entry name" value="PHOSPHATIDIC ACID PHOSPHATASE TYPE 2_HALOPEROXIDASE DOMAIN-CONTAINING PROTEIN"/>
    <property type="match status" value="1"/>
</dbReference>
<evidence type="ECO:0000256" key="4">
    <source>
        <dbReference type="ARBA" id="ARBA00022989"/>
    </source>
</evidence>
<evidence type="ECO:0000313" key="9">
    <source>
        <dbReference type="EMBL" id="OEH78588.1"/>
    </source>
</evidence>
<dbReference type="InterPro" id="IPR000326">
    <property type="entry name" value="PAP2/HPO"/>
</dbReference>
<dbReference type="SUPFAM" id="SSF48317">
    <property type="entry name" value="Acid phosphatase/Vanadium-dependent haloperoxidase"/>
    <property type="match status" value="1"/>
</dbReference>
<gene>
    <name evidence="9" type="ORF">cyc_08522</name>
</gene>
<evidence type="ECO:0000313" key="10">
    <source>
        <dbReference type="Proteomes" id="UP000095192"/>
    </source>
</evidence>
<name>A0A1D3D566_9EIME</name>
<feature type="chain" id="PRO_5008914169" evidence="7">
    <location>
        <begin position="18"/>
        <end position="236"/>
    </location>
</feature>
<evidence type="ECO:0000256" key="1">
    <source>
        <dbReference type="ARBA" id="ARBA00004141"/>
    </source>
</evidence>
<keyword evidence="10" id="KW-1185">Reference proteome</keyword>
<keyword evidence="3 6" id="KW-0812">Transmembrane</keyword>
<dbReference type="InterPro" id="IPR036938">
    <property type="entry name" value="PAP2/HPO_sf"/>
</dbReference>
<protein>
    <submittedName>
        <fullName evidence="9">Lipid phosphate phosphatase 2</fullName>
    </submittedName>
</protein>
<proteinExistence type="inferred from homology"/>
<evidence type="ECO:0000256" key="3">
    <source>
        <dbReference type="ARBA" id="ARBA00022692"/>
    </source>
</evidence>
<dbReference type="PANTHER" id="PTHR10165">
    <property type="entry name" value="LIPID PHOSPHATE PHOSPHATASE"/>
    <property type="match status" value="1"/>
</dbReference>
<dbReference type="VEuPathDB" id="ToxoDB:LOC34623984"/>
<feature type="transmembrane region" description="Helical" evidence="6">
    <location>
        <begin position="169"/>
        <end position="193"/>
    </location>
</feature>
<dbReference type="Proteomes" id="UP000095192">
    <property type="component" value="Unassembled WGS sequence"/>
</dbReference>
<evidence type="ECO:0000256" key="6">
    <source>
        <dbReference type="SAM" id="Phobius"/>
    </source>
</evidence>
<dbReference type="GO" id="GO:0005886">
    <property type="term" value="C:plasma membrane"/>
    <property type="evidence" value="ECO:0007669"/>
    <property type="project" value="TreeGrafter"/>
</dbReference>
<evidence type="ECO:0000256" key="5">
    <source>
        <dbReference type="ARBA" id="ARBA00023136"/>
    </source>
</evidence>
<comment type="caution">
    <text evidence="9">The sequence shown here is derived from an EMBL/GenBank/DDBJ whole genome shotgun (WGS) entry which is preliminary data.</text>
</comment>
<comment type="similarity">
    <text evidence="2">Belongs to the PA-phosphatase related phosphoesterase family.</text>
</comment>
<accession>A0A1D3D566</accession>
<evidence type="ECO:0000256" key="2">
    <source>
        <dbReference type="ARBA" id="ARBA00008816"/>
    </source>
</evidence>
<dbReference type="GO" id="GO:0006644">
    <property type="term" value="P:phospholipid metabolic process"/>
    <property type="evidence" value="ECO:0007669"/>
    <property type="project" value="InterPro"/>
</dbReference>